<dbReference type="Proteomes" id="UP000307956">
    <property type="component" value="Unassembled WGS sequence"/>
</dbReference>
<gene>
    <name evidence="11" type="primary">cas3f</name>
    <name evidence="11" type="ORF">E6O51_15550</name>
</gene>
<dbReference type="InterPro" id="IPR054712">
    <property type="entry name" value="Cas3-like_dom"/>
</dbReference>
<comment type="caution">
    <text evidence="11">The sequence shown here is derived from an EMBL/GenBank/DDBJ whole genome shotgun (WGS) entry which is preliminary data.</text>
</comment>
<dbReference type="EMBL" id="SSOD01000013">
    <property type="protein sequence ID" value="THF59406.1"/>
    <property type="molecule type" value="Genomic_DNA"/>
</dbReference>
<dbReference type="GO" id="GO:0005524">
    <property type="term" value="F:ATP binding"/>
    <property type="evidence" value="ECO:0007669"/>
    <property type="project" value="UniProtKB-KW"/>
</dbReference>
<dbReference type="OrthoDB" id="220028at2"/>
<dbReference type="GO" id="GO:0016787">
    <property type="term" value="F:hydrolase activity"/>
    <property type="evidence" value="ECO:0007669"/>
    <property type="project" value="UniProtKB-KW"/>
</dbReference>
<dbReference type="RefSeq" id="WP_136385921.1">
    <property type="nucleotide sequence ID" value="NZ_SSOD01000013.1"/>
</dbReference>
<organism evidence="11 12">
    <name type="scientific">Pseudothauera rhizosphaerae</name>
    <dbReference type="NCBI Taxonomy" id="2565932"/>
    <lineage>
        <taxon>Bacteria</taxon>
        <taxon>Pseudomonadati</taxon>
        <taxon>Pseudomonadota</taxon>
        <taxon>Betaproteobacteria</taxon>
        <taxon>Rhodocyclales</taxon>
        <taxon>Zoogloeaceae</taxon>
        <taxon>Pseudothauera</taxon>
    </lineage>
</organism>
<keyword evidence="5" id="KW-0378">Hydrolase</keyword>
<sequence>MNVLLISQCTKNALTETRRILDQFAERRGDRTWQTPITQAGLDTLRRLLRKTARKNTAVACHWIRGKDHSELLWIVGDARQFNGQGATPTNSTRRNVLRAESENDWHTGEDIRLLAQLAALLHDLGKAGIAFQNRLRGRLVERNLYRHEWVSLRLFLAFVGEGDDEDWLQRLANPEDCDEQVWLAAGRYQRDGLDATTPYPFRNLPPLAAAVAWLVVTHHRLPLVPVDKGDGSQDWLGKRAGRFSLDWLETPLAQVAHDWNEIRQPAEPPRIAPYWQSAGPLPVAEPKWRAQAARLARRLLELRRRRDGDWLGNPYVMHLARLSLMLADHHYSSLGLDKEDRPAQARKPFLQEGQTVFANTTKNRRGQTVTNQSLLEHLLGVEHTAGLIAHALPAFERHLPRLAHHRGLRKRSADPRFAWQDKAADAATALREAAREHGAFIVNMASTGCGKTLANARILYALADSRQGLRATYALGLRTLTLQTGRSYRTDLHLGEDELAIRVGGSASRALFEYYEQEAEAHGSASVQELIEEDSHVLYEGVVADHPLLSRAMHDADIRKLLSAPMLVCTVDHMVPATEALRAGRQIAPMLRLMSADLVLDELDDYDLEDLPALTRLVHWAGMLGTRVVLSSATLPPALVEGMFMAYRAGRVQYRRNRGIGGGQAAEQVEIPCLWTDEFGAQAATCADAPAFAAQHAQFVGKRAAKLEKAEPLRRAELVPLDIAKGLAKEQLRAAFARYVRDACLRLHGDHAETDPVSGKRASFGIVRMANIDPLFDVARELFALGAPEDVRIHLCVYHARFPLVQRSAIEHQLDSAFNRRGDGQGVYRLPSIRAALDAHPERNHLFVVLASPVCEVGRDWDADWAVAEPSSMRSLIQLAGRVQRHRRKPPARANVLVFDTNLKALEAGDGQRPAFVRPGFEDEDRFLLASHRLRAIWPESGERCIDARPRIQPRPAGEMDPRHNWIDLEQVRLHVAMLPQTESASTPSRRRGSSTPRLERDQAAPSWQHRQALLTGMLPQQQPFRADDRPDATLVFLPDEEEEHLLPHRIEDDPHHRGKPLYISAPEMLHPVELQPASGIVPWDAFDLARLRAGLGDLAEAEDIPLDMAARKFTVVEVPRSEHGQGWRWHPWLGFSPAR</sequence>
<proteinExistence type="inferred from homology"/>
<dbReference type="PROSITE" id="PS51643">
    <property type="entry name" value="HD_CAS3"/>
    <property type="match status" value="1"/>
</dbReference>
<dbReference type="GO" id="GO:0051607">
    <property type="term" value="P:defense response to virus"/>
    <property type="evidence" value="ECO:0007669"/>
    <property type="project" value="UniProtKB-KW"/>
</dbReference>
<dbReference type="InterPro" id="IPR013395">
    <property type="entry name" value="CRISPR-assoc_Cas3_yers"/>
</dbReference>
<keyword evidence="6" id="KW-0347">Helicase</keyword>
<dbReference type="InterPro" id="IPR038257">
    <property type="entry name" value="CRISPR-assoc_Cas3_HD_sf"/>
</dbReference>
<keyword evidence="8" id="KW-0051">Antiviral defense</keyword>
<evidence type="ECO:0000256" key="4">
    <source>
        <dbReference type="ARBA" id="ARBA00022741"/>
    </source>
</evidence>
<dbReference type="GO" id="GO:0046872">
    <property type="term" value="F:metal ion binding"/>
    <property type="evidence" value="ECO:0007669"/>
    <property type="project" value="UniProtKB-KW"/>
</dbReference>
<comment type="similarity">
    <text evidence="1">In the N-terminal section; belongs to the CRISPR-associated nuclease Cas3-HD family.</text>
</comment>
<dbReference type="Pfam" id="PF21802">
    <property type="entry name" value="Cas3-like_C"/>
    <property type="match status" value="1"/>
</dbReference>
<evidence type="ECO:0000256" key="3">
    <source>
        <dbReference type="ARBA" id="ARBA00022723"/>
    </source>
</evidence>
<dbReference type="GO" id="GO:0004386">
    <property type="term" value="F:helicase activity"/>
    <property type="evidence" value="ECO:0007669"/>
    <property type="project" value="UniProtKB-KW"/>
</dbReference>
<evidence type="ECO:0000256" key="2">
    <source>
        <dbReference type="ARBA" id="ARBA00009046"/>
    </source>
</evidence>
<dbReference type="NCBIfam" id="TIGR02562">
    <property type="entry name" value="cas3_yersinia"/>
    <property type="match status" value="1"/>
</dbReference>
<feature type="region of interest" description="Disordered" evidence="9">
    <location>
        <begin position="980"/>
        <end position="1010"/>
    </location>
</feature>
<evidence type="ECO:0000256" key="8">
    <source>
        <dbReference type="ARBA" id="ARBA00023118"/>
    </source>
</evidence>
<accession>A0A4S4AJ65</accession>
<evidence type="ECO:0000259" key="10">
    <source>
        <dbReference type="PROSITE" id="PS51643"/>
    </source>
</evidence>
<dbReference type="InterPro" id="IPR048824">
    <property type="entry name" value="Cas3-like_C"/>
</dbReference>
<evidence type="ECO:0000256" key="7">
    <source>
        <dbReference type="ARBA" id="ARBA00022840"/>
    </source>
</evidence>
<dbReference type="Pfam" id="PF21384">
    <property type="entry name" value="Cas3_I-F_Cas2"/>
    <property type="match status" value="1"/>
</dbReference>
<evidence type="ECO:0000256" key="9">
    <source>
        <dbReference type="SAM" id="MobiDB-lite"/>
    </source>
</evidence>
<keyword evidence="7" id="KW-0067">ATP-binding</keyword>
<protein>
    <submittedName>
        <fullName evidence="11">Type I-F CRISPR-associated helicase Cas3</fullName>
    </submittedName>
</protein>
<evidence type="ECO:0000256" key="1">
    <source>
        <dbReference type="ARBA" id="ARBA00006847"/>
    </source>
</evidence>
<dbReference type="Gene3D" id="1.10.3210.30">
    <property type="match status" value="1"/>
</dbReference>
<feature type="domain" description="HD Cas3-type" evidence="10">
    <location>
        <begin position="102"/>
        <end position="332"/>
    </location>
</feature>
<keyword evidence="3" id="KW-0479">Metal-binding</keyword>
<keyword evidence="12" id="KW-1185">Reference proteome</keyword>
<evidence type="ECO:0000313" key="12">
    <source>
        <dbReference type="Proteomes" id="UP000307956"/>
    </source>
</evidence>
<dbReference type="InterPro" id="IPR027417">
    <property type="entry name" value="P-loop_NTPase"/>
</dbReference>
<name>A0A4S4AJ65_9RHOO</name>
<evidence type="ECO:0000313" key="11">
    <source>
        <dbReference type="EMBL" id="THF59406.1"/>
    </source>
</evidence>
<dbReference type="InterPro" id="IPR048823">
    <property type="entry name" value="Cas3_I-F_Cas2"/>
</dbReference>
<keyword evidence="4" id="KW-0547">Nucleotide-binding</keyword>
<dbReference type="SUPFAM" id="SSF52540">
    <property type="entry name" value="P-loop containing nucleoside triphosphate hydrolases"/>
    <property type="match status" value="1"/>
</dbReference>
<evidence type="ECO:0000256" key="5">
    <source>
        <dbReference type="ARBA" id="ARBA00022801"/>
    </source>
</evidence>
<comment type="similarity">
    <text evidence="2">In the central section; belongs to the CRISPR-associated helicase Cas3 family.</text>
</comment>
<dbReference type="InterPro" id="IPR006483">
    <property type="entry name" value="CRISPR-assoc_Cas3_HD"/>
</dbReference>
<dbReference type="Pfam" id="PF22590">
    <property type="entry name" value="Cas3-like_C_2"/>
    <property type="match status" value="1"/>
</dbReference>
<dbReference type="AlphaFoldDB" id="A0A4S4AJ65"/>
<evidence type="ECO:0000256" key="6">
    <source>
        <dbReference type="ARBA" id="ARBA00022806"/>
    </source>
</evidence>
<reference evidence="11 12" key="1">
    <citation type="submission" date="2019-04" db="EMBL/GenBank/DDBJ databases">
        <title>Azoarcus rhizosphaerae sp. nov. isolated from rhizosphere of Ficus religiosa.</title>
        <authorList>
            <person name="Lin S.-Y."/>
            <person name="Hameed A."/>
            <person name="Hsu Y.-H."/>
            <person name="Young C.-C."/>
        </authorList>
    </citation>
    <scope>NUCLEOTIDE SEQUENCE [LARGE SCALE GENOMIC DNA]</scope>
    <source>
        <strain evidence="11 12">CC-YHH848</strain>
    </source>
</reference>